<evidence type="ECO:0000313" key="3">
    <source>
        <dbReference type="Proteomes" id="UP001174909"/>
    </source>
</evidence>
<dbReference type="GO" id="GO:0008239">
    <property type="term" value="F:dipeptidyl-peptidase activity"/>
    <property type="evidence" value="ECO:0007669"/>
    <property type="project" value="InterPro"/>
</dbReference>
<sequence>MAPGAYDQRPVEVRPDVLVYSTPPMEQDTEVTGPITVTLYASTSAIDTDFTAKLVDVEPDGYARNLTDGVIRARYRTPRAPASYITPGDVVEYTIDLWATANVFKKGHSIRVEISSSNFPRFDRNMNTGGTIGEDGSFVSALQTVHHSAAHPSHITLPIVPRD</sequence>
<dbReference type="NCBIfam" id="TIGR00976">
    <property type="entry name" value="CocE_NonD"/>
    <property type="match status" value="1"/>
</dbReference>
<dbReference type="Gene3D" id="2.60.120.260">
    <property type="entry name" value="Galactose-binding domain-like"/>
    <property type="match status" value="1"/>
</dbReference>
<organism evidence="2 3">
    <name type="scientific">Geodia barretti</name>
    <name type="common">Barrett's horny sponge</name>
    <dbReference type="NCBI Taxonomy" id="519541"/>
    <lineage>
        <taxon>Eukaryota</taxon>
        <taxon>Metazoa</taxon>
        <taxon>Porifera</taxon>
        <taxon>Demospongiae</taxon>
        <taxon>Heteroscleromorpha</taxon>
        <taxon>Tetractinellida</taxon>
        <taxon>Astrophorina</taxon>
        <taxon>Geodiidae</taxon>
        <taxon>Geodia</taxon>
    </lineage>
</organism>
<keyword evidence="3" id="KW-1185">Reference proteome</keyword>
<accession>A0AA35QTZ2</accession>
<dbReference type="Proteomes" id="UP001174909">
    <property type="component" value="Unassembled WGS sequence"/>
</dbReference>
<gene>
    <name evidence="2" type="ORF">GBAR_LOCUS896</name>
</gene>
<dbReference type="SUPFAM" id="SSF49785">
    <property type="entry name" value="Galactose-binding domain-like"/>
    <property type="match status" value="1"/>
</dbReference>
<feature type="domain" description="Xaa-Pro dipeptidyl-peptidase C-terminal" evidence="1">
    <location>
        <begin position="1"/>
        <end position="156"/>
    </location>
</feature>
<dbReference type="SMART" id="SM00939">
    <property type="entry name" value="PepX_C"/>
    <property type="match status" value="1"/>
</dbReference>
<protein>
    <submittedName>
        <fullName evidence="2">Cocaine esterase</fullName>
    </submittedName>
</protein>
<evidence type="ECO:0000313" key="2">
    <source>
        <dbReference type="EMBL" id="CAI7992025.1"/>
    </source>
</evidence>
<dbReference type="AlphaFoldDB" id="A0AA35QTZ2"/>
<dbReference type="Pfam" id="PF08530">
    <property type="entry name" value="PepX_C"/>
    <property type="match status" value="1"/>
</dbReference>
<name>A0AA35QTZ2_GEOBA</name>
<evidence type="ECO:0000259" key="1">
    <source>
        <dbReference type="SMART" id="SM00939"/>
    </source>
</evidence>
<proteinExistence type="predicted"/>
<dbReference type="InterPro" id="IPR013736">
    <property type="entry name" value="Xaa-Pro_dipept_C"/>
</dbReference>
<comment type="caution">
    <text evidence="2">The sequence shown here is derived from an EMBL/GenBank/DDBJ whole genome shotgun (WGS) entry which is preliminary data.</text>
</comment>
<dbReference type="InterPro" id="IPR008979">
    <property type="entry name" value="Galactose-bd-like_sf"/>
</dbReference>
<dbReference type="EMBL" id="CASHTH010000133">
    <property type="protein sequence ID" value="CAI7992025.1"/>
    <property type="molecule type" value="Genomic_DNA"/>
</dbReference>
<dbReference type="InterPro" id="IPR005674">
    <property type="entry name" value="CocE/Ser_esterase"/>
</dbReference>
<reference evidence="2" key="1">
    <citation type="submission" date="2023-03" db="EMBL/GenBank/DDBJ databases">
        <authorList>
            <person name="Steffen K."/>
            <person name="Cardenas P."/>
        </authorList>
    </citation>
    <scope>NUCLEOTIDE SEQUENCE</scope>
</reference>